<dbReference type="AlphaFoldDB" id="A0A183TEK1"/>
<dbReference type="WBParaSite" id="SSLN_0001545801-mRNA-1">
    <property type="protein sequence ID" value="SSLN_0001545801-mRNA-1"/>
    <property type="gene ID" value="SSLN_0001545801"/>
</dbReference>
<evidence type="ECO:0000313" key="2">
    <source>
        <dbReference type="Proteomes" id="UP000275846"/>
    </source>
</evidence>
<dbReference type="EMBL" id="UYSU01039411">
    <property type="protein sequence ID" value="VDM01285.1"/>
    <property type="molecule type" value="Genomic_DNA"/>
</dbReference>
<reference evidence="1 2" key="2">
    <citation type="submission" date="2018-11" db="EMBL/GenBank/DDBJ databases">
        <authorList>
            <consortium name="Pathogen Informatics"/>
        </authorList>
    </citation>
    <scope>NUCLEOTIDE SEQUENCE [LARGE SCALE GENOMIC DNA]</scope>
    <source>
        <strain evidence="1 2">NST_G2</strain>
    </source>
</reference>
<organism evidence="3">
    <name type="scientific">Schistocephalus solidus</name>
    <name type="common">Tapeworm</name>
    <dbReference type="NCBI Taxonomy" id="70667"/>
    <lineage>
        <taxon>Eukaryota</taxon>
        <taxon>Metazoa</taxon>
        <taxon>Spiralia</taxon>
        <taxon>Lophotrochozoa</taxon>
        <taxon>Platyhelminthes</taxon>
        <taxon>Cestoda</taxon>
        <taxon>Eucestoda</taxon>
        <taxon>Diphyllobothriidea</taxon>
        <taxon>Diphyllobothriidae</taxon>
        <taxon>Schistocephalus</taxon>
    </lineage>
</organism>
<accession>A0A183TEK1</accession>
<evidence type="ECO:0000313" key="1">
    <source>
        <dbReference type="EMBL" id="VDM01285.1"/>
    </source>
</evidence>
<proteinExistence type="predicted"/>
<sequence length="71" mass="7862">MGLFGHMRIHDSGIHRNADKTDTPYTPSNPVILTVTTTPNTSNDIPTASPDFSRPHYARNFNSRICLASHP</sequence>
<dbReference type="Proteomes" id="UP000275846">
    <property type="component" value="Unassembled WGS sequence"/>
</dbReference>
<name>A0A183TEK1_SCHSO</name>
<reference evidence="3" key="1">
    <citation type="submission" date="2016-06" db="UniProtKB">
        <authorList>
            <consortium name="WormBaseParasite"/>
        </authorList>
    </citation>
    <scope>IDENTIFICATION</scope>
</reference>
<gene>
    <name evidence="1" type="ORF">SSLN_LOCUS14899</name>
</gene>
<keyword evidence="2" id="KW-1185">Reference proteome</keyword>
<protein>
    <submittedName>
        <fullName evidence="3">C2H2-type domain-containing protein</fullName>
    </submittedName>
</protein>
<evidence type="ECO:0000313" key="3">
    <source>
        <dbReference type="WBParaSite" id="SSLN_0001545801-mRNA-1"/>
    </source>
</evidence>
<dbReference type="OrthoDB" id="6306976at2759"/>